<dbReference type="AlphaFoldDB" id="A0A6B4JIN7"/>
<organism evidence="1 2">
    <name type="scientific">Clostridium botulinum</name>
    <dbReference type="NCBI Taxonomy" id="1491"/>
    <lineage>
        <taxon>Bacteria</taxon>
        <taxon>Bacillati</taxon>
        <taxon>Bacillota</taxon>
        <taxon>Clostridia</taxon>
        <taxon>Eubacteriales</taxon>
        <taxon>Clostridiaceae</taxon>
        <taxon>Clostridium</taxon>
    </lineage>
</organism>
<accession>A0A6B4JIN7</accession>
<evidence type="ECO:0000313" key="2">
    <source>
        <dbReference type="Proteomes" id="UP000486903"/>
    </source>
</evidence>
<protein>
    <submittedName>
        <fullName evidence="1">Uncharacterized protein</fullName>
    </submittedName>
</protein>
<comment type="caution">
    <text evidence="1">The sequence shown here is derived from an EMBL/GenBank/DDBJ whole genome shotgun (WGS) entry which is preliminary data.</text>
</comment>
<name>A0A6B4JIN7_CLOBO</name>
<reference evidence="1 2" key="1">
    <citation type="submission" date="2019-04" db="EMBL/GenBank/DDBJ databases">
        <title>Genome sequencing of Clostridium botulinum Groups I-IV and Clostridium butyricum.</title>
        <authorList>
            <person name="Brunt J."/>
            <person name="Van Vliet A.H.M."/>
            <person name="Stringer S.C."/>
            <person name="Carter A.T."/>
            <person name="Peck M.W."/>
        </authorList>
    </citation>
    <scope>NUCLEOTIDE SEQUENCE [LARGE SCALE GENOMIC DNA]</scope>
    <source>
        <strain evidence="1 2">BL81</strain>
    </source>
</reference>
<evidence type="ECO:0000313" key="1">
    <source>
        <dbReference type="EMBL" id="NFV27180.1"/>
    </source>
</evidence>
<sequence length="132" mass="15579">MKSSEIIEYLEKNGLSEVEEINVTDEYILIKFFYDFDKEEIDAAENYANEDCDFDDDSDEWYNDFYMPYLNDIAMDNIESIIEEAMEDLDIEGKYRQIESETRNLGYVKFIAAFANSDSEVDLDEVLIDYND</sequence>
<dbReference type="RefSeq" id="WP_003373784.1">
    <property type="nucleotide sequence ID" value="NZ_JACBBA010000001.1"/>
</dbReference>
<proteinExistence type="predicted"/>
<dbReference type="Proteomes" id="UP000486903">
    <property type="component" value="Unassembled WGS sequence"/>
</dbReference>
<dbReference type="EMBL" id="SXFB01000011">
    <property type="protein sequence ID" value="NFV27180.1"/>
    <property type="molecule type" value="Genomic_DNA"/>
</dbReference>
<gene>
    <name evidence="1" type="ORF">FDG31_13550</name>
</gene>